<proteinExistence type="predicted"/>
<evidence type="ECO:0000313" key="2">
    <source>
        <dbReference type="EMBL" id="ETW20058.1"/>
    </source>
</evidence>
<dbReference type="PANTHER" id="PTHR22684">
    <property type="entry name" value="NULP1-RELATED"/>
    <property type="match status" value="1"/>
</dbReference>
<feature type="compositionally biased region" description="Low complexity" evidence="1">
    <location>
        <begin position="149"/>
        <end position="159"/>
    </location>
</feature>
<protein>
    <recommendedName>
        <fullName evidence="3">Transcription factor 25</fullName>
    </recommendedName>
</protein>
<dbReference type="GO" id="GO:1990112">
    <property type="term" value="C:RQC complex"/>
    <property type="evidence" value="ECO:0007669"/>
    <property type="project" value="TreeGrafter"/>
</dbReference>
<dbReference type="OrthoDB" id="205993at2759"/>
<feature type="region of interest" description="Disordered" evidence="1">
    <location>
        <begin position="13"/>
        <end position="174"/>
    </location>
</feature>
<feature type="region of interest" description="Disordered" evidence="1">
    <location>
        <begin position="530"/>
        <end position="573"/>
    </location>
</feature>
<evidence type="ECO:0000256" key="1">
    <source>
        <dbReference type="SAM" id="MobiDB-lite"/>
    </source>
</evidence>
<dbReference type="Pfam" id="PF04910">
    <property type="entry name" value="Tcf25"/>
    <property type="match status" value="1"/>
</dbReference>
<feature type="compositionally biased region" description="Basic and acidic residues" evidence="1">
    <location>
        <begin position="89"/>
        <end position="108"/>
    </location>
</feature>
<dbReference type="EMBL" id="KI925025">
    <property type="protein sequence ID" value="ETW20058.1"/>
    <property type="molecule type" value="Genomic_DNA"/>
</dbReference>
<reference evidence="2" key="1">
    <citation type="submission" date="2013-02" db="EMBL/GenBank/DDBJ databases">
        <title>The Genome Annotation of Plasmodium falciparum Vietnam Oak-Knoll (FVO).</title>
        <authorList>
            <consortium name="The Broad Institute Genome Sequencing Platform"/>
            <consortium name="The Broad Institute Genome Sequencing Center for Infectious Disease"/>
            <person name="Neafsey D."/>
            <person name="Hoffman S."/>
            <person name="Volkman S."/>
            <person name="Rosenthal P."/>
            <person name="Walker B."/>
            <person name="Young S.K."/>
            <person name="Zeng Q."/>
            <person name="Gargeya S."/>
            <person name="Fitzgerald M."/>
            <person name="Haas B."/>
            <person name="Abouelleil A."/>
            <person name="Allen A.W."/>
            <person name="Alvarado L."/>
            <person name="Arachchi H.M."/>
            <person name="Berlin A.M."/>
            <person name="Chapman S.B."/>
            <person name="Gainer-Dewar J."/>
            <person name="Goldberg J."/>
            <person name="Griggs A."/>
            <person name="Gujja S."/>
            <person name="Hansen M."/>
            <person name="Howarth C."/>
            <person name="Imamovic A."/>
            <person name="Ireland A."/>
            <person name="Larimer J."/>
            <person name="McCowan C."/>
            <person name="Murphy C."/>
            <person name="Pearson M."/>
            <person name="Poon T.W."/>
            <person name="Priest M."/>
            <person name="Roberts A."/>
            <person name="Saif S."/>
            <person name="Shea T."/>
            <person name="Sisk P."/>
            <person name="Sykes S."/>
            <person name="Wortman J."/>
            <person name="Nusbaum C."/>
            <person name="Birren B."/>
        </authorList>
    </citation>
    <scope>NUCLEOTIDE SEQUENCE [LARGE SCALE GENOMIC DNA]</scope>
    <source>
        <strain evidence="2">Vietnam Oak-Knoll</strain>
    </source>
</reference>
<accession>A0A024VAJ9</accession>
<dbReference type="InterPro" id="IPR006994">
    <property type="entry name" value="TCF25/Rqc1"/>
</dbReference>
<name>A0A024VAJ9_PLAFA</name>
<dbReference type="PANTHER" id="PTHR22684:SF0">
    <property type="entry name" value="RIBOSOME QUALITY CONTROL COMPLEX SUBUNIT TCF25"/>
    <property type="match status" value="1"/>
</dbReference>
<organism evidence="2">
    <name type="scientific">Plasmodium falciparum Vietnam Oak-Knoll</name>
    <name type="common">FVO</name>
    <dbReference type="NCBI Taxonomy" id="1036723"/>
    <lineage>
        <taxon>Eukaryota</taxon>
        <taxon>Sar</taxon>
        <taxon>Alveolata</taxon>
        <taxon>Apicomplexa</taxon>
        <taxon>Aconoidasida</taxon>
        <taxon>Haemosporida</taxon>
        <taxon>Plasmodiidae</taxon>
        <taxon>Plasmodium</taxon>
        <taxon>Plasmodium (Laverania)</taxon>
    </lineage>
</organism>
<gene>
    <name evidence="2" type="ORF">PFFVO_00958</name>
</gene>
<dbReference type="Proteomes" id="UP000030690">
    <property type="component" value="Unassembled WGS sequence"/>
</dbReference>
<feature type="compositionally biased region" description="Basic and acidic residues" evidence="1">
    <location>
        <begin position="13"/>
        <end position="22"/>
    </location>
</feature>
<feature type="compositionally biased region" description="Low complexity" evidence="1">
    <location>
        <begin position="538"/>
        <end position="563"/>
    </location>
</feature>
<evidence type="ECO:0008006" key="3">
    <source>
        <dbReference type="Google" id="ProtNLM"/>
    </source>
</evidence>
<feature type="compositionally biased region" description="Polar residues" evidence="1">
    <location>
        <begin position="49"/>
        <end position="67"/>
    </location>
</feature>
<sequence>MSSRLLKKFLKEKTKDEIKKINEEEEEEEESSSLKLGERKKKKNAFTYLMSSESDDSVISHNTNGDINNGEEKKNSEHTNSTRKQKGNKKNDTFEKNNTFEKRLDNHFETTQNVEEKKKKKKKKKKNVDDEISDILNEINKEEKKNNKGKNNLNNQICNNHHHHHHHHTDDNPVYNKINVLQGEGEKYFMNNALDNDKSKNKCDNKNYSNNNCNNHCIHDNNEEESMELQLSTCTHEKYEYCLKLEKNNFDVNIELKRIFGKSFVKENKYIQKSKIKYLKNWIIQDFTTKIVQPPLSMIYKDNEFKIEKNKLYLDAENLFYLLLDTHDIQAMNELVKKYPFHVDTLLVLAEYYNETRNYEVANKFIKMSILLLQNIFHINFHPNFLNKNFNIFINPYIYDNKCLFKSLYMHMLSLENEACTITSLEIAKLLCKIDLANDLCSILLRIDNIILKCNLYDFLLYFSFNFIIQNIQSVIPPNTYNQIVTSLMNQQNSITPNHIESNLLKNNMDNINNINTEIQEHNINKTNVESNKHDHNISSNNQMSTNQNQSSTQKNKNSYNSNKEQDTHTSNCNENHILKNNLTSSSQHCDIFINEQNKQSIIMNKQNNLYIFNNYELRLHFILPNFAFAIPMSLYLKMNTHLNLDDIKLIKKDDIIHSFSYEECKYLIPHFNIRFICYKSNHQINYTGNQTCQNNIHDTKQNQDNNQNYSLSFCAHLFLIRALLQYPCFLKTFLNYNNFKATKIVKQTIYDYLFQDILAAPPFSNTQQLNREEYEIVQKIVSCFLEKNNIYYKSEKVITWLHVCSSFIHEMYKDKKVSQEIDEVRKEYCQKIALLDINKYKHVRVGEFKSHNYLLPDFLMEKNRSYTPNVTNRASDYYISLNSNLLIAFFQSLLPWYQVDYNGTNSRPVYFSTLLRTTIDNIKHFFNCE</sequence>
<dbReference type="AlphaFoldDB" id="A0A024VAJ9"/>
<reference evidence="2" key="2">
    <citation type="submission" date="2013-02" db="EMBL/GenBank/DDBJ databases">
        <title>The Genome Sequence of Plasmodium falciparum Vietnam Oak-Knoll (FVO).</title>
        <authorList>
            <consortium name="The Broad Institute Genome Sequencing Platform"/>
            <consortium name="The Broad Institute Genome Sequencing Center for Infectious Disease"/>
            <person name="Neafsey D."/>
            <person name="Cheeseman I."/>
            <person name="Volkman S."/>
            <person name="Adams J."/>
            <person name="Walker B."/>
            <person name="Young S.K."/>
            <person name="Zeng Q."/>
            <person name="Gargeya S."/>
            <person name="Fitzgerald M."/>
            <person name="Haas B."/>
            <person name="Abouelleil A."/>
            <person name="Alvarado L."/>
            <person name="Arachchi H.M."/>
            <person name="Berlin A.M."/>
            <person name="Chapman S.B."/>
            <person name="Dewar J."/>
            <person name="Goldberg J."/>
            <person name="Griggs A."/>
            <person name="Gujja S."/>
            <person name="Hansen M."/>
            <person name="Howarth C."/>
            <person name="Imamovic A."/>
            <person name="Larimer J."/>
            <person name="McCowan C."/>
            <person name="Murphy C."/>
            <person name="Neiman D."/>
            <person name="Pearson M."/>
            <person name="Priest M."/>
            <person name="Roberts A."/>
            <person name="Saif S."/>
            <person name="Shea T."/>
            <person name="Sisk P."/>
            <person name="Sykes S."/>
            <person name="Wortman J."/>
            <person name="Nusbaum C."/>
            <person name="Birren B."/>
        </authorList>
    </citation>
    <scope>NUCLEOTIDE SEQUENCE [LARGE SCALE GENOMIC DNA]</scope>
    <source>
        <strain evidence="2">Vietnam Oak-Knoll</strain>
    </source>
</reference>